<dbReference type="Gene3D" id="2.40.50.100">
    <property type="match status" value="1"/>
</dbReference>
<dbReference type="EMBL" id="OANU01000091">
    <property type="protein sequence ID" value="SNX50007.1"/>
    <property type="molecule type" value="Genomic_DNA"/>
</dbReference>
<evidence type="ECO:0000313" key="2">
    <source>
        <dbReference type="Proteomes" id="UP000219336"/>
    </source>
</evidence>
<name>A0A240EMS5_9VIBR</name>
<proteinExistence type="predicted"/>
<accession>A0A240EMS5</accession>
<dbReference type="Gene3D" id="1.10.287.470">
    <property type="entry name" value="Helix hairpin bin"/>
    <property type="match status" value="1"/>
</dbReference>
<protein>
    <submittedName>
        <fullName evidence="1">HlyD family secretion protein</fullName>
    </submittedName>
</protein>
<gene>
    <name evidence="1" type="ORF">VTH8203_03655</name>
</gene>
<keyword evidence="2" id="KW-1185">Reference proteome</keyword>
<reference evidence="2" key="1">
    <citation type="submission" date="2016-06" db="EMBL/GenBank/DDBJ databases">
        <authorList>
            <person name="Rodrigo-Torres L."/>
            <person name="Arahal R.D."/>
            <person name="Lucena T."/>
        </authorList>
    </citation>
    <scope>NUCLEOTIDE SEQUENCE [LARGE SCALE GENOMIC DNA]</scope>
    <source>
        <strain evidence="2">CECT8203</strain>
    </source>
</reference>
<dbReference type="SUPFAM" id="SSF111369">
    <property type="entry name" value="HlyD-like secretion proteins"/>
    <property type="match status" value="1"/>
</dbReference>
<organism evidence="1 2">
    <name type="scientific">Vibrio thalassae</name>
    <dbReference type="NCBI Taxonomy" id="1243014"/>
    <lineage>
        <taxon>Bacteria</taxon>
        <taxon>Pseudomonadati</taxon>
        <taxon>Pseudomonadota</taxon>
        <taxon>Gammaproteobacteria</taxon>
        <taxon>Vibrionales</taxon>
        <taxon>Vibrionaceae</taxon>
        <taxon>Vibrio</taxon>
    </lineage>
</organism>
<dbReference type="Proteomes" id="UP000219336">
    <property type="component" value="Unassembled WGS sequence"/>
</dbReference>
<sequence>MFIVFSILFSLVGCQSDDNGKALSTLERDRVTFSATANEIIRDLPIREGSMVKTGDVLVRLDTKRQEAILAHAIAEEAKASANRQSTLGRVQPLFHSLLCFDRG</sequence>
<evidence type="ECO:0000313" key="1">
    <source>
        <dbReference type="EMBL" id="SNX50007.1"/>
    </source>
</evidence>
<dbReference type="AlphaFoldDB" id="A0A240EMS5"/>